<sequence length="387" mass="41495">MTPGRIDHLDGLRAGLMLLGIPFHAALAFSGGGWLVSSPVDAPALAAMADFLHAWRMPAFFLVAGFFAGLVIRRRGPGPWFRGRLARLGMPLIAGMILTVPLQWILVGLFRYGTWPQTWWFVGRLAAAPSDWWVLHLWFLLDLLLYCAVLAMAVASPLRPVLGRCGDFIVDAVRRRPALTTAVVLLSAAACVLFGRAVWRVLQLEEVLNGLVSRDLLSFAPAFAVGVLLGCRRALLALITARVATVAFALVAITASLLVVSAPDSAIGAVVRSVASTTVGLTAAVVAVGIASRLLDRPRRVIRWLVDASLVVYIVHQPIILALAVGLFTLGVFGLAGWAVTVVAAFALSALAYELVNLTPGLRFLLTGRRAPQASLLTMRERARTTC</sequence>
<protein>
    <submittedName>
        <fullName evidence="3">Glucans biosynthesis protein C</fullName>
    </submittedName>
</protein>
<reference evidence="3 4" key="1">
    <citation type="submission" date="2016-09" db="EMBL/GenBank/DDBJ databases">
        <authorList>
            <person name="Capua I."/>
            <person name="De Benedictis P."/>
            <person name="Joannis T."/>
            <person name="Lombin L.H."/>
            <person name="Cattoli G."/>
        </authorList>
    </citation>
    <scope>NUCLEOTIDE SEQUENCE [LARGE SCALE GENOMIC DNA]</scope>
    <source>
        <strain evidence="3 4">NIO-1002</strain>
    </source>
</reference>
<name>A0A1G6KZR3_9MICO</name>
<feature type="transmembrane region" description="Helical" evidence="1">
    <location>
        <begin position="133"/>
        <end position="158"/>
    </location>
</feature>
<dbReference type="EMBL" id="FMYG01000004">
    <property type="protein sequence ID" value="SDC36444.1"/>
    <property type="molecule type" value="Genomic_DNA"/>
</dbReference>
<evidence type="ECO:0000259" key="2">
    <source>
        <dbReference type="Pfam" id="PF01757"/>
    </source>
</evidence>
<dbReference type="Proteomes" id="UP000183203">
    <property type="component" value="Unassembled WGS sequence"/>
</dbReference>
<keyword evidence="1" id="KW-0812">Transmembrane</keyword>
<dbReference type="Pfam" id="PF01757">
    <property type="entry name" value="Acyl_transf_3"/>
    <property type="match status" value="1"/>
</dbReference>
<keyword evidence="1" id="KW-1133">Transmembrane helix</keyword>
<feature type="transmembrane region" description="Helical" evidence="1">
    <location>
        <begin position="92"/>
        <end position="113"/>
    </location>
</feature>
<feature type="transmembrane region" description="Helical" evidence="1">
    <location>
        <begin position="269"/>
        <end position="292"/>
    </location>
</feature>
<feature type="transmembrane region" description="Helical" evidence="1">
    <location>
        <begin position="55"/>
        <end position="72"/>
    </location>
</feature>
<feature type="transmembrane region" description="Helical" evidence="1">
    <location>
        <begin position="178"/>
        <end position="199"/>
    </location>
</feature>
<dbReference type="RefSeq" id="WP_058232340.1">
    <property type="nucleotide sequence ID" value="NZ_FMYG01000004.1"/>
</dbReference>
<dbReference type="OrthoDB" id="341887at2"/>
<evidence type="ECO:0000256" key="1">
    <source>
        <dbReference type="SAM" id="Phobius"/>
    </source>
</evidence>
<feature type="transmembrane region" description="Helical" evidence="1">
    <location>
        <begin position="335"/>
        <end position="356"/>
    </location>
</feature>
<feature type="domain" description="Acyltransferase 3" evidence="2">
    <location>
        <begin position="9"/>
        <end position="353"/>
    </location>
</feature>
<feature type="transmembrane region" description="Helical" evidence="1">
    <location>
        <begin position="304"/>
        <end position="329"/>
    </location>
</feature>
<feature type="transmembrane region" description="Helical" evidence="1">
    <location>
        <begin position="211"/>
        <end position="231"/>
    </location>
</feature>
<accession>A0A1G6KZR3</accession>
<dbReference type="PANTHER" id="PTHR36927">
    <property type="entry name" value="BLR4337 PROTEIN"/>
    <property type="match status" value="1"/>
</dbReference>
<dbReference type="InterPro" id="IPR002656">
    <property type="entry name" value="Acyl_transf_3_dom"/>
</dbReference>
<feature type="transmembrane region" description="Helical" evidence="1">
    <location>
        <begin position="243"/>
        <end position="263"/>
    </location>
</feature>
<gene>
    <name evidence="3" type="ORF">SAMN05216418_2164</name>
</gene>
<dbReference type="InterPro" id="IPR050623">
    <property type="entry name" value="Glucan_succinyl_AcylTrfase"/>
</dbReference>
<evidence type="ECO:0000313" key="4">
    <source>
        <dbReference type="Proteomes" id="UP000183203"/>
    </source>
</evidence>
<dbReference type="AlphaFoldDB" id="A0A1G6KZR3"/>
<feature type="transmembrane region" description="Helical" evidence="1">
    <location>
        <begin position="12"/>
        <end position="35"/>
    </location>
</feature>
<proteinExistence type="predicted"/>
<keyword evidence="1" id="KW-0472">Membrane</keyword>
<dbReference type="PANTHER" id="PTHR36927:SF1">
    <property type="entry name" value="MDO-LIKE PROTEIN"/>
    <property type="match status" value="1"/>
</dbReference>
<dbReference type="GO" id="GO:0016747">
    <property type="term" value="F:acyltransferase activity, transferring groups other than amino-acyl groups"/>
    <property type="evidence" value="ECO:0007669"/>
    <property type="project" value="InterPro"/>
</dbReference>
<evidence type="ECO:0000313" key="3">
    <source>
        <dbReference type="EMBL" id="SDC36444.1"/>
    </source>
</evidence>
<organism evidence="3 4">
    <name type="scientific">Microbacterium enclense</name>
    <dbReference type="NCBI Taxonomy" id="993073"/>
    <lineage>
        <taxon>Bacteria</taxon>
        <taxon>Bacillati</taxon>
        <taxon>Actinomycetota</taxon>
        <taxon>Actinomycetes</taxon>
        <taxon>Micrococcales</taxon>
        <taxon>Microbacteriaceae</taxon>
        <taxon>Microbacterium</taxon>
    </lineage>
</organism>